<dbReference type="AlphaFoldDB" id="A0A645EEF4"/>
<accession>A0A645EEF4</accession>
<organism evidence="1">
    <name type="scientific">bioreactor metagenome</name>
    <dbReference type="NCBI Taxonomy" id="1076179"/>
    <lineage>
        <taxon>unclassified sequences</taxon>
        <taxon>metagenomes</taxon>
        <taxon>ecological metagenomes</taxon>
    </lineage>
</organism>
<name>A0A645EEF4_9ZZZZ</name>
<reference evidence="1" key="1">
    <citation type="submission" date="2019-08" db="EMBL/GenBank/DDBJ databases">
        <authorList>
            <person name="Kucharzyk K."/>
            <person name="Murdoch R.W."/>
            <person name="Higgins S."/>
            <person name="Loffler F."/>
        </authorList>
    </citation>
    <scope>NUCLEOTIDE SEQUENCE</scope>
</reference>
<proteinExistence type="predicted"/>
<protein>
    <submittedName>
        <fullName evidence="1">Uncharacterized protein</fullName>
    </submittedName>
</protein>
<sequence length="130" mass="13708">MTREELATHVDEYLADHLDRSFWQGLDGETRSASVSMALVDVLAELPGLSLETMTATGFAAKAIAEQAVFLARNYANINEGKVVTAEGVAGVSTTYTLIGGSPGLSFRAISFIGQAKRSILGGTVRVSRG</sequence>
<gene>
    <name evidence="1" type="ORF">SDC9_147341</name>
</gene>
<comment type="caution">
    <text evidence="1">The sequence shown here is derived from an EMBL/GenBank/DDBJ whole genome shotgun (WGS) entry which is preliminary data.</text>
</comment>
<evidence type="ECO:0000313" key="1">
    <source>
        <dbReference type="EMBL" id="MPN00147.1"/>
    </source>
</evidence>
<dbReference type="EMBL" id="VSSQ01046189">
    <property type="protein sequence ID" value="MPN00147.1"/>
    <property type="molecule type" value="Genomic_DNA"/>
</dbReference>